<name>A0A225UWM7_9STRA</name>
<gene>
    <name evidence="1" type="ORF">PHMEG_00032694</name>
</gene>
<dbReference type="OrthoDB" id="91831at2759"/>
<evidence type="ECO:0000313" key="1">
    <source>
        <dbReference type="EMBL" id="OWY96916.1"/>
    </source>
</evidence>
<dbReference type="AlphaFoldDB" id="A0A225UWM7"/>
<reference evidence="2" key="1">
    <citation type="submission" date="2017-03" db="EMBL/GenBank/DDBJ databases">
        <title>Phytopthora megakarya and P. palmivora, two closely related causual agents of cacao black pod achieved similar genome size and gene model numbers by different mechanisms.</title>
        <authorList>
            <person name="Ali S."/>
            <person name="Shao J."/>
            <person name="Larry D.J."/>
            <person name="Kronmiller B."/>
            <person name="Shen D."/>
            <person name="Strem M.D."/>
            <person name="Melnick R.L."/>
            <person name="Guiltinan M.J."/>
            <person name="Tyler B.M."/>
            <person name="Meinhardt L.W."/>
            <person name="Bailey B.A."/>
        </authorList>
    </citation>
    <scope>NUCLEOTIDE SEQUENCE [LARGE SCALE GENOMIC DNA]</scope>
    <source>
        <strain evidence="2">zdho120</strain>
    </source>
</reference>
<keyword evidence="2" id="KW-1185">Reference proteome</keyword>
<comment type="caution">
    <text evidence="1">The sequence shown here is derived from an EMBL/GenBank/DDBJ whole genome shotgun (WGS) entry which is preliminary data.</text>
</comment>
<sequence length="128" mass="14386">MPSSAEICAFFFEQGPNFRYTCKICNGGRKQGPSTGYSNLLSHLAAKHPDYLTEMATSRRAPNGTMESFGFVSETVDHLYRWMRWVVVRNLPLCEVDNVLGYVPPKTYDVQGTEGQDGLGGSQNWQRD</sequence>
<proteinExistence type="predicted"/>
<dbReference type="EMBL" id="NBNE01011069">
    <property type="protein sequence ID" value="OWY96916.1"/>
    <property type="molecule type" value="Genomic_DNA"/>
</dbReference>
<organism evidence="1 2">
    <name type="scientific">Phytophthora megakarya</name>
    <dbReference type="NCBI Taxonomy" id="4795"/>
    <lineage>
        <taxon>Eukaryota</taxon>
        <taxon>Sar</taxon>
        <taxon>Stramenopiles</taxon>
        <taxon>Oomycota</taxon>
        <taxon>Peronosporomycetes</taxon>
        <taxon>Peronosporales</taxon>
        <taxon>Peronosporaceae</taxon>
        <taxon>Phytophthora</taxon>
    </lineage>
</organism>
<evidence type="ECO:0008006" key="3">
    <source>
        <dbReference type="Google" id="ProtNLM"/>
    </source>
</evidence>
<dbReference type="Proteomes" id="UP000198211">
    <property type="component" value="Unassembled WGS sequence"/>
</dbReference>
<accession>A0A225UWM7</accession>
<protein>
    <recommendedName>
        <fullName evidence="3">BED-type domain-containing protein</fullName>
    </recommendedName>
</protein>
<evidence type="ECO:0000313" key="2">
    <source>
        <dbReference type="Proteomes" id="UP000198211"/>
    </source>
</evidence>